<dbReference type="InterPro" id="IPR002401">
    <property type="entry name" value="Cyt_P450_E_grp-I"/>
</dbReference>
<dbReference type="GO" id="GO:0005506">
    <property type="term" value="F:iron ion binding"/>
    <property type="evidence" value="ECO:0007669"/>
    <property type="project" value="InterPro"/>
</dbReference>
<dbReference type="PRINTS" id="PR00463">
    <property type="entry name" value="EP450I"/>
</dbReference>
<keyword evidence="3 8" id="KW-0349">Heme</keyword>
<dbReference type="SUPFAM" id="SSF48264">
    <property type="entry name" value="Cytochrome P450"/>
    <property type="match status" value="1"/>
</dbReference>
<evidence type="ECO:0000256" key="2">
    <source>
        <dbReference type="ARBA" id="ARBA00010617"/>
    </source>
</evidence>
<keyword evidence="4 8" id="KW-0479">Metal-binding</keyword>
<sequence>MEPQFPSFLALLSFILFLYMVVKLVIISPLKTRNSTSKVPPGPSKLPIIGNLHQLRGLPNRSLRDFSKKYGPIMRLQLGQHNTTVLSSAELAKEAFTSHDAIFANRPNTVANKILSYNYKNIGFSPYGPYWRQLRRICKLELLSPSRVKTFQSVREQQVVDLIQEISSNQGSTINLSKKLYLMTHGMVFTAAFGKDCIDKEAYLAIVNKIIKHVSKLFLVNLFPSILVPFEFITGVRHKLEKVHEEKDKLVQKILDEHKERRDKAKDGEIEDKEFEDLIDVLLKLREQGDLEIPLTDDSIKAILWDMVTAGGETSAAAMEWAMSEMVKAPEVMQRAQDEVRQVYGEKGGVDETRVHELQYLKSVIKETLRLHPPSPILVPRESSEACEINGYTIPAKSRIIVNAWAIGRDPLIWPEAEKFKPERFLDNSLDYKGTDFEYIPFGAGRRMCPGLYFAQANIELSLAQLLYHFNWKLPDGMDKEDLDMSESLGLAAIRKQDLVLIPISPTFSAE</sequence>
<keyword evidence="5 9" id="KW-0560">Oxidoreductase</keyword>
<protein>
    <submittedName>
        <fullName evidence="11">Uncharacterized protein MANES_15G062500</fullName>
    </submittedName>
</protein>
<dbReference type="FunFam" id="1.10.630.10:FF:000043">
    <property type="entry name" value="Cytochrome P450 99A2"/>
    <property type="match status" value="1"/>
</dbReference>
<dbReference type="Pfam" id="PF00067">
    <property type="entry name" value="p450"/>
    <property type="match status" value="1"/>
</dbReference>
<dbReference type="InterPro" id="IPR036396">
    <property type="entry name" value="Cyt_P450_sf"/>
</dbReference>
<proteinExistence type="inferred from homology"/>
<keyword evidence="10" id="KW-0472">Membrane</keyword>
<keyword evidence="6 8" id="KW-0408">Iron</keyword>
<evidence type="ECO:0000256" key="9">
    <source>
        <dbReference type="RuleBase" id="RU000461"/>
    </source>
</evidence>
<dbReference type="InterPro" id="IPR001128">
    <property type="entry name" value="Cyt_P450"/>
</dbReference>
<evidence type="ECO:0000256" key="8">
    <source>
        <dbReference type="PIRSR" id="PIRSR602401-1"/>
    </source>
</evidence>
<evidence type="ECO:0000256" key="10">
    <source>
        <dbReference type="SAM" id="Phobius"/>
    </source>
</evidence>
<dbReference type="AlphaFoldDB" id="A0A2P2MX29"/>
<dbReference type="InterPro" id="IPR017972">
    <property type="entry name" value="Cyt_P450_CS"/>
</dbReference>
<keyword evidence="7 9" id="KW-0503">Monooxygenase</keyword>
<reference evidence="11" key="1">
    <citation type="submission" date="2018-02" db="EMBL/GenBank/DDBJ databases">
        <title>Rhizophora mucronata_Transcriptome.</title>
        <authorList>
            <person name="Meera S.P."/>
            <person name="Sreeshan A."/>
            <person name="Augustine A."/>
        </authorList>
    </citation>
    <scope>NUCLEOTIDE SEQUENCE</scope>
    <source>
        <tissue evidence="11">Leaf</tissue>
    </source>
</reference>
<dbReference type="PANTHER" id="PTHR47955:SF8">
    <property type="entry name" value="CYTOCHROME P450 71D11-LIKE"/>
    <property type="match status" value="1"/>
</dbReference>
<dbReference type="PANTHER" id="PTHR47955">
    <property type="entry name" value="CYTOCHROME P450 FAMILY 71 PROTEIN"/>
    <property type="match status" value="1"/>
</dbReference>
<evidence type="ECO:0000256" key="1">
    <source>
        <dbReference type="ARBA" id="ARBA00001971"/>
    </source>
</evidence>
<organism evidence="11">
    <name type="scientific">Rhizophora mucronata</name>
    <name type="common">Asiatic mangrove</name>
    <dbReference type="NCBI Taxonomy" id="61149"/>
    <lineage>
        <taxon>Eukaryota</taxon>
        <taxon>Viridiplantae</taxon>
        <taxon>Streptophyta</taxon>
        <taxon>Embryophyta</taxon>
        <taxon>Tracheophyta</taxon>
        <taxon>Spermatophyta</taxon>
        <taxon>Magnoliopsida</taxon>
        <taxon>eudicotyledons</taxon>
        <taxon>Gunneridae</taxon>
        <taxon>Pentapetalae</taxon>
        <taxon>rosids</taxon>
        <taxon>fabids</taxon>
        <taxon>Malpighiales</taxon>
        <taxon>Rhizophoraceae</taxon>
        <taxon>Rhizophora</taxon>
    </lineage>
</organism>
<keyword evidence="10" id="KW-1133">Transmembrane helix</keyword>
<evidence type="ECO:0000256" key="3">
    <source>
        <dbReference type="ARBA" id="ARBA00022617"/>
    </source>
</evidence>
<dbReference type="CDD" id="cd11072">
    <property type="entry name" value="CYP71-like"/>
    <property type="match status" value="1"/>
</dbReference>
<evidence type="ECO:0000256" key="5">
    <source>
        <dbReference type="ARBA" id="ARBA00023002"/>
    </source>
</evidence>
<dbReference type="PRINTS" id="PR00385">
    <property type="entry name" value="P450"/>
</dbReference>
<evidence type="ECO:0000313" key="11">
    <source>
        <dbReference type="EMBL" id="MBX34784.1"/>
    </source>
</evidence>
<feature type="binding site" description="axial binding residue" evidence="8">
    <location>
        <position position="449"/>
    </location>
    <ligand>
        <name>heme</name>
        <dbReference type="ChEBI" id="CHEBI:30413"/>
    </ligand>
    <ligandPart>
        <name>Fe</name>
        <dbReference type="ChEBI" id="CHEBI:18248"/>
    </ligandPart>
</feature>
<feature type="transmembrane region" description="Helical" evidence="10">
    <location>
        <begin position="6"/>
        <end position="26"/>
    </location>
</feature>
<evidence type="ECO:0000256" key="6">
    <source>
        <dbReference type="ARBA" id="ARBA00023004"/>
    </source>
</evidence>
<evidence type="ECO:0000256" key="7">
    <source>
        <dbReference type="ARBA" id="ARBA00023033"/>
    </source>
</evidence>
<dbReference type="Gene3D" id="1.10.630.10">
    <property type="entry name" value="Cytochrome P450"/>
    <property type="match status" value="1"/>
</dbReference>
<dbReference type="PROSITE" id="PS00086">
    <property type="entry name" value="CYTOCHROME_P450"/>
    <property type="match status" value="1"/>
</dbReference>
<dbReference type="EMBL" id="GGEC01054300">
    <property type="protein sequence ID" value="MBX34784.1"/>
    <property type="molecule type" value="Transcribed_RNA"/>
</dbReference>
<dbReference type="GO" id="GO:0016705">
    <property type="term" value="F:oxidoreductase activity, acting on paired donors, with incorporation or reduction of molecular oxygen"/>
    <property type="evidence" value="ECO:0007669"/>
    <property type="project" value="InterPro"/>
</dbReference>
<comment type="similarity">
    <text evidence="2 9">Belongs to the cytochrome P450 family.</text>
</comment>
<evidence type="ECO:0000256" key="4">
    <source>
        <dbReference type="ARBA" id="ARBA00022723"/>
    </source>
</evidence>
<accession>A0A2P2MX29</accession>
<dbReference type="GO" id="GO:0004497">
    <property type="term" value="F:monooxygenase activity"/>
    <property type="evidence" value="ECO:0007669"/>
    <property type="project" value="UniProtKB-KW"/>
</dbReference>
<dbReference type="GO" id="GO:0020037">
    <property type="term" value="F:heme binding"/>
    <property type="evidence" value="ECO:0007669"/>
    <property type="project" value="InterPro"/>
</dbReference>
<keyword evidence="10" id="KW-0812">Transmembrane</keyword>
<comment type="cofactor">
    <cofactor evidence="1 8">
        <name>heme</name>
        <dbReference type="ChEBI" id="CHEBI:30413"/>
    </cofactor>
</comment>
<name>A0A2P2MX29_RHIMU</name>